<feature type="compositionally biased region" description="Polar residues" evidence="5">
    <location>
        <begin position="585"/>
        <end position="594"/>
    </location>
</feature>
<proteinExistence type="predicted"/>
<reference evidence="10" key="1">
    <citation type="submission" date="2025-08" db="UniProtKB">
        <authorList>
            <consortium name="RefSeq"/>
        </authorList>
    </citation>
    <scope>IDENTIFICATION</scope>
    <source>
        <strain evidence="10">15085-1641.00</strain>
        <tissue evidence="10">Whole body</tissue>
    </source>
</reference>
<keyword evidence="9" id="KW-1185">Reference proteome</keyword>
<feature type="signal peptide" evidence="7">
    <location>
        <begin position="1"/>
        <end position="30"/>
    </location>
</feature>
<evidence type="ECO:0000256" key="4">
    <source>
        <dbReference type="ARBA" id="ARBA00023157"/>
    </source>
</evidence>
<organism evidence="9 10">
    <name type="scientific">Drosophila hydei</name>
    <name type="common">Fruit fly</name>
    <dbReference type="NCBI Taxonomy" id="7224"/>
    <lineage>
        <taxon>Eukaryota</taxon>
        <taxon>Metazoa</taxon>
        <taxon>Ecdysozoa</taxon>
        <taxon>Arthropoda</taxon>
        <taxon>Hexapoda</taxon>
        <taxon>Insecta</taxon>
        <taxon>Pterygota</taxon>
        <taxon>Neoptera</taxon>
        <taxon>Endopterygota</taxon>
        <taxon>Diptera</taxon>
        <taxon>Brachycera</taxon>
        <taxon>Muscomorpha</taxon>
        <taxon>Ephydroidea</taxon>
        <taxon>Drosophilidae</taxon>
        <taxon>Drosophila</taxon>
    </lineage>
</organism>
<feature type="compositionally biased region" description="Basic residues" evidence="5">
    <location>
        <begin position="521"/>
        <end position="530"/>
    </location>
</feature>
<dbReference type="Gene3D" id="2.170.300.10">
    <property type="entry name" value="Tie2 ligand-binding domain superfamily"/>
    <property type="match status" value="1"/>
</dbReference>
<keyword evidence="6" id="KW-0472">Membrane</keyword>
<evidence type="ECO:0000256" key="7">
    <source>
        <dbReference type="SAM" id="SignalP"/>
    </source>
</evidence>
<dbReference type="PANTHER" id="PTHR24047:SF32">
    <property type="entry name" value="FI01909P-RELATED"/>
    <property type="match status" value="1"/>
</dbReference>
<keyword evidence="6" id="KW-1133">Transmembrane helix</keyword>
<keyword evidence="3" id="KW-0677">Repeat</keyword>
<evidence type="ECO:0000256" key="6">
    <source>
        <dbReference type="SAM" id="Phobius"/>
    </source>
</evidence>
<dbReference type="FunFam" id="2.10.25.10:FF:000701">
    <property type="entry name" value="tenascin isoform X1"/>
    <property type="match status" value="1"/>
</dbReference>
<dbReference type="AlphaFoldDB" id="A0A6J2SXX8"/>
<dbReference type="InterPro" id="IPR011489">
    <property type="entry name" value="EMI_domain"/>
</dbReference>
<evidence type="ECO:0000313" key="10">
    <source>
        <dbReference type="RefSeq" id="XP_030081032.1"/>
    </source>
</evidence>
<feature type="transmembrane region" description="Helical" evidence="6">
    <location>
        <begin position="381"/>
        <end position="404"/>
    </location>
</feature>
<evidence type="ECO:0000256" key="5">
    <source>
        <dbReference type="SAM" id="MobiDB-lite"/>
    </source>
</evidence>
<keyword evidence="6" id="KW-0812">Transmembrane</keyword>
<dbReference type="GeneID" id="111600333"/>
<dbReference type="PANTHER" id="PTHR24047">
    <property type="entry name" value="FI01909P-RELATED"/>
    <property type="match status" value="1"/>
</dbReference>
<dbReference type="InterPro" id="IPR009030">
    <property type="entry name" value="Growth_fac_rcpt_cys_sf"/>
</dbReference>
<dbReference type="RefSeq" id="XP_030081032.1">
    <property type="nucleotide sequence ID" value="XM_030225172.1"/>
</dbReference>
<dbReference type="SMART" id="SM00181">
    <property type="entry name" value="EGF"/>
    <property type="match status" value="9"/>
</dbReference>
<protein>
    <submittedName>
        <fullName evidence="10">Uncharacterized protein LOC111600333</fullName>
    </submittedName>
</protein>
<feature type="transmembrane region" description="Helical" evidence="6">
    <location>
        <begin position="702"/>
        <end position="720"/>
    </location>
</feature>
<dbReference type="PROSITE" id="PS00022">
    <property type="entry name" value="EGF_1"/>
    <property type="match status" value="1"/>
</dbReference>
<sequence length="1083" mass="117722">MKLPQVCCNLRLPLLPLLLLLLLLLQVVASDSQNNSLRVNTYLKDVNATVMALPSIQSAGNICTREEPYEELLQVPEVQPVRVRTSTWCLEIPPRCPSYKTEMREVMKVQRLNKTRTVRFCCQGYEGNLSDSQASCRPICRGGCGRGNCLMPDICSCEEGYTGKHCTQRCDHDRWGLDCKNSCQCQNDAVCDNKSGGCHCIAGWAGQLCEQPCPPGTHGVMCRKVCECPEKRCHPQTGECLGPESLEAVNVNHVVLETINSTMANLTHNINNIAKRIGSMSESSHVQVTPSALPEVILIKQPVQEAAHTPKIILHESSNALLENLHTAAAAGVPTPEVIHVITSSGGVGGSQDRAPQLNLAGFAAGESNPSRSAHDHDSSLLSTLIVMLLMLMIVIILGFIYVYRRQHLQKEAVIYNANGTFSNAQPHGHVTPEVVISSDTGKIFHGPLPKPPAILPTNQTQPNEASLPDLYDTPSNNSSITTQPYAYARKESLYSVVSPKSRKGSLDSHLYDEIRYHQQQQHHHQHHHQLQQQQQQLQPHSHHSSQPHASQQSRYQHSTTATAFLAPPQPLRQSNGRVHHHQHISSTTNSGSHVSHLIIPPQNSNFLQVPSQIGTHKIAHFYDGALGAGGALGSGGALSSSGALGAGGALSSSGALGAGGALGTGGALGAGGALCACGALGAGGALGAEMHCIWNVVRPQLLLLLLLLLGLTAGSELYGDIHTALEFESLSQTQHNLCQRELPAIFFQTQKHQPVRGNGSSIYFQRIEQCCAGYRTDPYTGQCVPDCGLTTPDNCRNGFCRASGHCECFPEFVRNEQGACIHTCPIACQHGRCYLNGTCACLPGYVLDPETRLFCRARCPKGCGTHEQCVAPDKCECLPGYRHSSELGCQPICAPDCGYGKCVAPNQCECIPGFIKRRQRNVCEAECYLHCENGFCESRFKCNCRTGYQYDVNTTSCLPVCQDECGHGNGVCIAPGICRCFEGYELRGNSCEPKCESSCGYYGKCLSPNVCGCVPNEQHCLNGSCDANGHCECPAGWTHYVGQCLEPQYIERKLSSLQLRKELDEDIKYEFHALIGRLFNWS</sequence>
<feature type="chain" id="PRO_5026921832" evidence="7">
    <location>
        <begin position="31"/>
        <end position="1083"/>
    </location>
</feature>
<dbReference type="InterPro" id="IPR053255">
    <property type="entry name" value="EGF-like_domain"/>
</dbReference>
<dbReference type="InterPro" id="IPR000742">
    <property type="entry name" value="EGF"/>
</dbReference>
<evidence type="ECO:0000259" key="8">
    <source>
        <dbReference type="PROSITE" id="PS51041"/>
    </source>
</evidence>
<feature type="compositionally biased region" description="Low complexity" evidence="5">
    <location>
        <begin position="531"/>
        <end position="540"/>
    </location>
</feature>
<dbReference type="OrthoDB" id="18487at2759"/>
<dbReference type="FunFam" id="2.170.300.10:FF:000041">
    <property type="entry name" value="Tyrosine protein kinase receptor tie-1, putative"/>
    <property type="match status" value="1"/>
</dbReference>
<gene>
    <name evidence="10" type="primary">LOC111600333</name>
</gene>
<name>A0A6J2SXX8_DROHY</name>
<feature type="region of interest" description="Disordered" evidence="5">
    <location>
        <begin position="518"/>
        <end position="596"/>
    </location>
</feature>
<accession>A0A6J2SXX8</accession>
<dbReference type="OMA" id="NSCTRGY"/>
<feature type="region of interest" description="Disordered" evidence="5">
    <location>
        <begin position="450"/>
        <end position="482"/>
    </location>
</feature>
<keyword evidence="4" id="KW-1015">Disulfide bond</keyword>
<keyword evidence="2 7" id="KW-0732">Signal</keyword>
<evidence type="ECO:0000256" key="1">
    <source>
        <dbReference type="ARBA" id="ARBA00022536"/>
    </source>
</evidence>
<evidence type="ECO:0000313" key="9">
    <source>
        <dbReference type="Proteomes" id="UP000504633"/>
    </source>
</evidence>
<dbReference type="SUPFAM" id="SSF57184">
    <property type="entry name" value="Growth factor receptor domain"/>
    <property type="match status" value="1"/>
</dbReference>
<dbReference type="Gene3D" id="2.10.25.10">
    <property type="entry name" value="Laminin"/>
    <property type="match status" value="4"/>
</dbReference>
<dbReference type="Proteomes" id="UP000504633">
    <property type="component" value="Unplaced"/>
</dbReference>
<feature type="domain" description="EMI" evidence="8">
    <location>
        <begin position="59"/>
        <end position="138"/>
    </location>
</feature>
<dbReference type="KEGG" id="dhe:111600333"/>
<dbReference type="PROSITE" id="PS51041">
    <property type="entry name" value="EMI"/>
    <property type="match status" value="1"/>
</dbReference>
<keyword evidence="1" id="KW-0245">EGF-like domain</keyword>
<evidence type="ECO:0000256" key="2">
    <source>
        <dbReference type="ARBA" id="ARBA00022729"/>
    </source>
</evidence>
<evidence type="ECO:0000256" key="3">
    <source>
        <dbReference type="ARBA" id="ARBA00022737"/>
    </source>
</evidence>